<accession>A0A1R1YDK7</accession>
<dbReference type="OrthoDB" id="18781at2759"/>
<feature type="domain" description="FAS1" evidence="2">
    <location>
        <begin position="134"/>
        <end position="310"/>
    </location>
</feature>
<dbReference type="Gene3D" id="3.40.50.300">
    <property type="entry name" value="P-loop containing nucleotide triphosphate hydrolases"/>
    <property type="match status" value="1"/>
</dbReference>
<dbReference type="EMBL" id="LSSM01001724">
    <property type="protein sequence ID" value="OMJ24960.1"/>
    <property type="molecule type" value="Genomic_DNA"/>
</dbReference>
<organism evidence="4 5">
    <name type="scientific">Smittium culicis</name>
    <dbReference type="NCBI Taxonomy" id="133412"/>
    <lineage>
        <taxon>Eukaryota</taxon>
        <taxon>Fungi</taxon>
        <taxon>Fungi incertae sedis</taxon>
        <taxon>Zoopagomycota</taxon>
        <taxon>Kickxellomycotina</taxon>
        <taxon>Harpellomycetes</taxon>
        <taxon>Harpellales</taxon>
        <taxon>Legeriomycetaceae</taxon>
        <taxon>Smittium</taxon>
    </lineage>
</organism>
<feature type="domain" description="FAS1" evidence="2">
    <location>
        <begin position="1"/>
        <end position="123"/>
    </location>
</feature>
<dbReference type="InterPro" id="IPR027417">
    <property type="entry name" value="P-loop_NTPase"/>
</dbReference>
<dbReference type="Proteomes" id="UP000187429">
    <property type="component" value="Unassembled WGS sequence"/>
</dbReference>
<feature type="region of interest" description="Disordered" evidence="1">
    <location>
        <begin position="223"/>
        <end position="243"/>
    </location>
</feature>
<evidence type="ECO:0000313" key="4">
    <source>
        <dbReference type="EMBL" id="OMJ24960.1"/>
    </source>
</evidence>
<comment type="caution">
    <text evidence="4">The sequence shown here is derived from an EMBL/GenBank/DDBJ whole genome shotgun (WGS) entry which is preliminary data.</text>
</comment>
<dbReference type="PANTHER" id="PTHR47957">
    <property type="entry name" value="ATP-DEPENDENT HELICASE HRQ1"/>
    <property type="match status" value="1"/>
</dbReference>
<dbReference type="PANTHER" id="PTHR47957:SF3">
    <property type="entry name" value="ATP-DEPENDENT HELICASE HRQ1"/>
    <property type="match status" value="1"/>
</dbReference>
<dbReference type="GO" id="GO:0005634">
    <property type="term" value="C:nucleus"/>
    <property type="evidence" value="ECO:0007669"/>
    <property type="project" value="TreeGrafter"/>
</dbReference>
<dbReference type="SMART" id="SM00554">
    <property type="entry name" value="FAS1"/>
    <property type="match status" value="2"/>
</dbReference>
<reference evidence="5" key="1">
    <citation type="submission" date="2017-01" db="EMBL/GenBank/DDBJ databases">
        <authorList>
            <person name="Wang Y."/>
            <person name="White M."/>
            <person name="Kvist S."/>
            <person name="Moncalvo J.-M."/>
        </authorList>
    </citation>
    <scope>NUCLEOTIDE SEQUENCE [LARGE SCALE GENOMIC DNA]</scope>
    <source>
        <strain evidence="5">ID-206-W2</strain>
    </source>
</reference>
<dbReference type="InterPro" id="IPR011545">
    <property type="entry name" value="DEAD/DEAH_box_helicase_dom"/>
</dbReference>
<feature type="compositionally biased region" description="Polar residues" evidence="1">
    <location>
        <begin position="584"/>
        <end position="593"/>
    </location>
</feature>
<keyword evidence="4" id="KW-0547">Nucleotide-binding</keyword>
<dbReference type="Gene3D" id="2.30.180.10">
    <property type="entry name" value="FAS1 domain"/>
    <property type="match status" value="2"/>
</dbReference>
<proteinExistence type="predicted"/>
<dbReference type="SMART" id="SM00487">
    <property type="entry name" value="DEXDc"/>
    <property type="match status" value="1"/>
</dbReference>
<dbReference type="GO" id="GO:0036297">
    <property type="term" value="P:interstrand cross-link repair"/>
    <property type="evidence" value="ECO:0007669"/>
    <property type="project" value="TreeGrafter"/>
</dbReference>
<keyword evidence="4" id="KW-0378">Hydrolase</keyword>
<feature type="domain" description="Helicase ATP-binding" evidence="3">
    <location>
        <begin position="1094"/>
        <end position="1341"/>
    </location>
</feature>
<feature type="region of interest" description="Disordered" evidence="1">
    <location>
        <begin position="576"/>
        <end position="603"/>
    </location>
</feature>
<keyword evidence="4" id="KW-0347">Helicase</keyword>
<keyword evidence="4" id="KW-0067">ATP-binding</keyword>
<dbReference type="SUPFAM" id="SSF52540">
    <property type="entry name" value="P-loop containing nucleoside triphosphate hydrolases"/>
    <property type="match status" value="1"/>
</dbReference>
<dbReference type="InterPro" id="IPR014001">
    <property type="entry name" value="Helicase_ATP-bd"/>
</dbReference>
<keyword evidence="5" id="KW-1185">Reference proteome</keyword>
<protein>
    <submittedName>
        <fullName evidence="4">Putative ATP-dependent helicase HRQ1</fullName>
    </submittedName>
</protein>
<dbReference type="SUPFAM" id="SSF82153">
    <property type="entry name" value="FAS1 domain"/>
    <property type="match status" value="2"/>
</dbReference>
<dbReference type="InterPro" id="IPR000782">
    <property type="entry name" value="FAS1_domain"/>
</dbReference>
<sequence>MNATSFVSLITQHGLESYINDSSISKKMTFLVPTNEAIDRFISSKAESFSFITMRSWLLYHLIPERIILDDLKSGSLLKTEYKPPSLKNDQQIIKTTSFGNNMLFNTSPLIKDQIFYLDDYLSVFAISKPLTPPPSLLVSIVQDLDYSNFIGMLHSSNLLDQLANNSSAITIAIPSNSALKKLGLAYNYLISGQNSIDDLQNLIKSHFINSIVYSDFTNNTDSVSKRKNNSSSHPRKQNKTSSNKNILKVDSLLINSPLWFEKTESNKLYISNINPETIPSNISLSSSAIVSERDIAFDSGVIHKLSTDSQILIPHQLIFTPSKLMKGMKSKCFNFLLENLNLTHFLNPISNSSINNFMSNPNINSSKKYNNDSNIILGYNFLVPGDDAWMNLSAYREFFNRVTANSTSKIVDVNKFYSSGNTPNNRNSNSNNNILSASYSQMINEGKFTKHLYLSDENSNPWENKTDTEISDYLKRIILLHILPVRNDTSLNLDFLNAKLIEINSKTSSPNSENELVSSNSVNSKKIVVFDTMLESEKLEMVIIGSRIIFQLSGTSSYYGDGDDPYLHNFVSSNSKLKRSSSPQNDYQSQSQRKSHKYKSYSNIPNKSDFYYNQHAIVLNSGKITPKFYTDSYKHDGITLQQKNVISGSPILKNFDFNVFEVDSILFAPTREGIDDGKNKWQFELLDLVLIKDIVGDTIAIDQVGKFTGVNSEAGSLSRSNLYKSYSDCADTAASMGGSQFKKTINGCDQETRMAHNNGMISSNDVYVVPADDEPSTTSAAFTVVNMDKFIESLNCEPNPSISLNDQTSCSNSLPNSNAVTAPGCTEELGTKRAIVQQEGHRKLAGLKRATAAIAKKTPIKQKKRPLSNAETVILAVKKFSLLYDIYTNNQRNNDAITSDNIEYHLFKKYPHLIKTNNLQSNPATSIKSSSSHNTNIDNGALTNSVDLSDSYTHDSLADILAKQPFYQDQIVPNASGSSTIIPCKDAKYSDIMSIFSIENPGIRNDSIKDTQAHCKTHVCDPSSSSILQLNSQQSLHSQNPHCSCIDASATANYDRQTITMNQSYKAAQLAIDVLTATFNIANFFSHQVDAFDLILNSNKHVVVSTNTSSGKSLIFYFCILLALLNYPQRCLTSGYSSNGTSCAKGNGVCTSCSGSRTRPCGNGSSYNDSCRDDTCDYCHYSGSTVLIVFPYKALSQDQLANITNLLESEFLASRMCARSQNSFLVKVYDGDTKSDEKKFIQTHADVIITNPDTLHYSILPNYTKFGRFISNLELIVIDEMHVYDSAFGMHFNMILRRLSRIKSSLTRMPAVIRTVLTSATVDFPIAVASNLLGCSKDDIALVSKSGANLVERQVVVWNPACYNFGNGMDEHSDANNAGKPFSGGGIIAEAVNVSIALLKSDMRAIVFCKVSD</sequence>
<dbReference type="GO" id="GO:0003676">
    <property type="term" value="F:nucleic acid binding"/>
    <property type="evidence" value="ECO:0007669"/>
    <property type="project" value="InterPro"/>
</dbReference>
<dbReference type="GO" id="GO:0043138">
    <property type="term" value="F:3'-5' DNA helicase activity"/>
    <property type="evidence" value="ECO:0007669"/>
    <property type="project" value="TreeGrafter"/>
</dbReference>
<dbReference type="PROSITE" id="PS51192">
    <property type="entry name" value="HELICASE_ATP_BIND_1"/>
    <property type="match status" value="1"/>
</dbReference>
<dbReference type="GO" id="GO:0005524">
    <property type="term" value="F:ATP binding"/>
    <property type="evidence" value="ECO:0007669"/>
    <property type="project" value="InterPro"/>
</dbReference>
<evidence type="ECO:0000259" key="2">
    <source>
        <dbReference type="PROSITE" id="PS50213"/>
    </source>
</evidence>
<gene>
    <name evidence="4" type="ORF">AYI69_g4454</name>
</gene>
<dbReference type="GO" id="GO:0006289">
    <property type="term" value="P:nucleotide-excision repair"/>
    <property type="evidence" value="ECO:0007669"/>
    <property type="project" value="TreeGrafter"/>
</dbReference>
<evidence type="ECO:0000259" key="3">
    <source>
        <dbReference type="PROSITE" id="PS51192"/>
    </source>
</evidence>
<dbReference type="Pfam" id="PF02469">
    <property type="entry name" value="Fasciclin"/>
    <property type="match status" value="2"/>
</dbReference>
<dbReference type="PROSITE" id="PS50213">
    <property type="entry name" value="FAS1"/>
    <property type="match status" value="2"/>
</dbReference>
<dbReference type="InterPro" id="IPR036378">
    <property type="entry name" value="FAS1_dom_sf"/>
</dbReference>
<evidence type="ECO:0000256" key="1">
    <source>
        <dbReference type="SAM" id="MobiDB-lite"/>
    </source>
</evidence>
<name>A0A1R1YDK7_9FUNG</name>
<feature type="compositionally biased region" description="Basic residues" evidence="1">
    <location>
        <begin position="226"/>
        <end position="239"/>
    </location>
</feature>
<evidence type="ECO:0000313" key="5">
    <source>
        <dbReference type="Proteomes" id="UP000187429"/>
    </source>
</evidence>
<dbReference type="Pfam" id="PF00270">
    <property type="entry name" value="DEAD"/>
    <property type="match status" value="1"/>
</dbReference>